<protein>
    <submittedName>
        <fullName evidence="1">Uncharacterized protein</fullName>
    </submittedName>
</protein>
<name>H7EHV5_9SPIR</name>
<accession>H7EHV5</accession>
<sequence length="690" mass="80568">MFEKFLSVNKLKISEKSVWDGIFKRNNEKVFADEGKLNLKLRPKEKYGILDIYYYGSVETKDSENYLRIVLVKFSNESIFLDSSDSTDEDEDSVSLNNLIGALRKTVRFNVLFVFELDKQEKFKLCYHPLEFNKIDIKAGISRLDARINYDYSGVSITPWVHLDAQSRRIKTALSNLNGLFEQAAKMKTDEFYLQVGKILKGISSDEIISVLTQEPISEKYRLSPKRLFAGLDKFDASSCMSHFNLEKSLLENIPTISVKGNYHDVYEKVDVEDFWHLLHCNGVEEEDLSDCSYFKKDISQESVATTADENPPIENDEKTSNVISFTSFKDLPEDEYNKIREAAERIESYEILDGEKMELYNGSEFFLDLNVRQAVTFYEAMYLCNKKSIQDGLNPCYEFFNPKIDHNELVFDVSEIDENGYRLPMYGEIEELLRNESVINKSRLYGKIKILSGELRKVTLSIVNTKEYDFLPEEQLIEVEKIRKDEEQQYEEFGEQWLYRVLAFGQKLYTKLCSNARTAFLQMVKNVPESDATKYRNVQNDLTNYLDKLASIRRKSDLSNFKNQTETQKSKKILWQPRDFLPAQAFLRTSEKQKESIILSDDCIPKKKNTDRKPDSFPKKQVKIEYSQEQIAALKNRLKEIPEQIESLESKMGECNDIRLFHAYEKQCDDLHCEYQDIQGKLRKFSRNI</sequence>
<evidence type="ECO:0000313" key="1">
    <source>
        <dbReference type="EMBL" id="EIC02798.1"/>
    </source>
</evidence>
<keyword evidence="2" id="KW-1185">Reference proteome</keyword>
<gene>
    <name evidence="1" type="ORF">TresaDRAFT_2321</name>
</gene>
<evidence type="ECO:0000313" key="2">
    <source>
        <dbReference type="Proteomes" id="UP000003571"/>
    </source>
</evidence>
<dbReference type="Proteomes" id="UP000003571">
    <property type="component" value="Unassembled WGS sequence"/>
</dbReference>
<reference evidence="1 2" key="1">
    <citation type="submission" date="2011-09" db="EMBL/GenBank/DDBJ databases">
        <title>The draft genome of Treponema saccharophilum DSM 2985.</title>
        <authorList>
            <consortium name="US DOE Joint Genome Institute (JGI-PGF)"/>
            <person name="Lucas S."/>
            <person name="Copeland A."/>
            <person name="Lapidus A."/>
            <person name="Glavina del Rio T."/>
            <person name="Dalin E."/>
            <person name="Tice H."/>
            <person name="Bruce D."/>
            <person name="Goodwin L."/>
            <person name="Pitluck S."/>
            <person name="Peters L."/>
            <person name="Kyrpides N."/>
            <person name="Mavromatis K."/>
            <person name="Ivanova N."/>
            <person name="Markowitz V."/>
            <person name="Cheng J.-F."/>
            <person name="Hugenholtz P."/>
            <person name="Woyke T."/>
            <person name="Wu D."/>
            <person name="Gronow S."/>
            <person name="Wellnitz S."/>
            <person name="Brambilla E."/>
            <person name="Klenk H.-P."/>
            <person name="Eisen J.A."/>
        </authorList>
    </citation>
    <scope>NUCLEOTIDE SEQUENCE [LARGE SCALE GENOMIC DNA]</scope>
    <source>
        <strain evidence="1 2">DSM 2985</strain>
    </source>
</reference>
<comment type="caution">
    <text evidence="1">The sequence shown here is derived from an EMBL/GenBank/DDBJ whole genome shotgun (WGS) entry which is preliminary data.</text>
</comment>
<dbReference type="PATRIC" id="fig|907348.3.peg.384"/>
<dbReference type="RefSeq" id="WP_002702344.1">
    <property type="nucleotide sequence ID" value="NZ_AGRW01000031.1"/>
</dbReference>
<organism evidence="1 2">
    <name type="scientific">Treponema saccharophilum DSM 2985</name>
    <dbReference type="NCBI Taxonomy" id="907348"/>
    <lineage>
        <taxon>Bacteria</taxon>
        <taxon>Pseudomonadati</taxon>
        <taxon>Spirochaetota</taxon>
        <taxon>Spirochaetia</taxon>
        <taxon>Spirochaetales</taxon>
        <taxon>Treponemataceae</taxon>
        <taxon>Treponema</taxon>
    </lineage>
</organism>
<proteinExistence type="predicted"/>
<dbReference type="STRING" id="907348.TresaDRAFT_2321"/>
<dbReference type="AlphaFoldDB" id="H7EHV5"/>
<dbReference type="EMBL" id="AGRW01000031">
    <property type="protein sequence ID" value="EIC02798.1"/>
    <property type="molecule type" value="Genomic_DNA"/>
</dbReference>